<evidence type="ECO:0000313" key="2">
    <source>
        <dbReference type="WBParaSite" id="RSKR_0001110700.1"/>
    </source>
</evidence>
<reference evidence="2" key="1">
    <citation type="submission" date="2016-11" db="UniProtKB">
        <authorList>
            <consortium name="WormBaseParasite"/>
        </authorList>
    </citation>
    <scope>IDENTIFICATION</scope>
    <source>
        <strain evidence="2">KR3021</strain>
    </source>
</reference>
<name>A0AC35UG77_9BILA</name>
<organism evidence="1 2">
    <name type="scientific">Rhabditophanes sp. KR3021</name>
    <dbReference type="NCBI Taxonomy" id="114890"/>
    <lineage>
        <taxon>Eukaryota</taxon>
        <taxon>Metazoa</taxon>
        <taxon>Ecdysozoa</taxon>
        <taxon>Nematoda</taxon>
        <taxon>Chromadorea</taxon>
        <taxon>Rhabditida</taxon>
        <taxon>Tylenchina</taxon>
        <taxon>Panagrolaimomorpha</taxon>
        <taxon>Strongyloidoidea</taxon>
        <taxon>Alloionematidae</taxon>
        <taxon>Rhabditophanes</taxon>
    </lineage>
</organism>
<dbReference type="Proteomes" id="UP000095286">
    <property type="component" value="Unplaced"/>
</dbReference>
<accession>A0AC35UG77</accession>
<proteinExistence type="predicted"/>
<evidence type="ECO:0000313" key="1">
    <source>
        <dbReference type="Proteomes" id="UP000095286"/>
    </source>
</evidence>
<sequence length="763" mass="88040">MSYTDIITARRRCLQAIRKFEISKQNSKRKQEGEKEMLSEYSSFQLLLRKIFPFLGKEHDYGASNWYENIFVDGTRQNSFCNILLFFAMTQVIGLFILTITLLKYAIFPQRAGVLIGITVQVITSFAIWCKHIRCIILLSMPAFFTSKVRQIIVVFIILWTFQSSAMNITSNLQTMAEGVSCVQNRVISTVNEVFGNANDALGQQTIDEVIEIVKTLLSPMETFKKNIAGLLDMVKKVTNLFTGQSSLFKAVEDVCDQTAAGPEARCRRFVNESITDCQTIMWDPLCYPINILYTSCNALAMAVSRCNFPASVMTFVKSGVNSIINSATNETISNIKDNGKFSIFGEMSEMAMEALQGQTMVRDFGLNFTNEYKPDFQSQVDLGKVQEIIKKEFEAFVWFSQKLELFLNSGLYFLIFEGFAWSTWYLFKFLISEKKDNHYIGEAFIKYDVQREIQGMSCLLPLLPKEKLQYIRFYQKKMVKDERRWTYYRIAMTLFGGVVPFFIITIDITLYNCFEMIFHFLTDDTFFEFPSLYKFKIGGNGMFANLINKILAIFEPLSEATQKKDNMWTRCMTEPSPPDYFLFERMFYLFLFGLLLCPMESYFKRFRHVVAESFFKNRRKARLIWLYNEILENRRNSIQQGMVASRGMDQQMKLIKDHKGAGPKRNLVNRALPVLSKDTYACTKCARGDLRISDGHNTRICVNCHAVYCVDCYTIRKRCIDCNYTLQIMSSKIEFYMDSSGDESENSVSSLSTSSVSDQANL</sequence>
<dbReference type="WBParaSite" id="RSKR_0001110700.1">
    <property type="protein sequence ID" value="RSKR_0001110700.1"/>
    <property type="gene ID" value="RSKR_0001110700"/>
</dbReference>
<protein>
    <submittedName>
        <fullName evidence="2">DC_STAMP domain-containing protein</fullName>
    </submittedName>
</protein>